<dbReference type="GO" id="GO:0000136">
    <property type="term" value="C:mannan polymerase complex"/>
    <property type="evidence" value="ECO:0007669"/>
    <property type="project" value="TreeGrafter"/>
</dbReference>
<dbReference type="InterPro" id="IPR039367">
    <property type="entry name" value="Och1-like"/>
</dbReference>
<evidence type="ECO:0000313" key="2">
    <source>
        <dbReference type="Proteomes" id="UP001153069"/>
    </source>
</evidence>
<dbReference type="Gene3D" id="3.90.550.20">
    <property type="match status" value="1"/>
</dbReference>
<dbReference type="GO" id="GO:0000009">
    <property type="term" value="F:alpha-1,6-mannosyltransferase activity"/>
    <property type="evidence" value="ECO:0007669"/>
    <property type="project" value="InterPro"/>
</dbReference>
<dbReference type="InterPro" id="IPR029044">
    <property type="entry name" value="Nucleotide-diphossugar_trans"/>
</dbReference>
<proteinExistence type="predicted"/>
<dbReference type="PANTHER" id="PTHR31834">
    <property type="entry name" value="INITIATION-SPECIFIC ALPHA-1,6-MANNOSYLTRANSFERASE"/>
    <property type="match status" value="1"/>
</dbReference>
<dbReference type="OrthoDB" id="45532at2759"/>
<accession>A0A9N8E6Y7</accession>
<name>A0A9N8E6Y7_9STRA</name>
<reference evidence="1" key="1">
    <citation type="submission" date="2020-06" db="EMBL/GenBank/DDBJ databases">
        <authorList>
            <consortium name="Plant Systems Biology data submission"/>
        </authorList>
    </citation>
    <scope>NUCLEOTIDE SEQUENCE</scope>
    <source>
        <strain evidence="1">D6</strain>
    </source>
</reference>
<dbReference type="Pfam" id="PF04488">
    <property type="entry name" value="Gly_transf_sug"/>
    <property type="match status" value="1"/>
</dbReference>
<protein>
    <submittedName>
        <fullName evidence="1">Glycosyltransferase</fullName>
    </submittedName>
</protein>
<dbReference type="SUPFAM" id="SSF53448">
    <property type="entry name" value="Nucleotide-diphospho-sugar transferases"/>
    <property type="match status" value="1"/>
</dbReference>
<dbReference type="AlphaFoldDB" id="A0A9N8E6Y7"/>
<dbReference type="EMBL" id="CAICTM010000716">
    <property type="protein sequence ID" value="CAB9515463.1"/>
    <property type="molecule type" value="Genomic_DNA"/>
</dbReference>
<dbReference type="InterPro" id="IPR007577">
    <property type="entry name" value="GlycoTrfase_DXD_sugar-bd_CS"/>
</dbReference>
<dbReference type="GO" id="GO:0006487">
    <property type="term" value="P:protein N-linked glycosylation"/>
    <property type="evidence" value="ECO:0007669"/>
    <property type="project" value="TreeGrafter"/>
</dbReference>
<keyword evidence="2" id="KW-1185">Reference proteome</keyword>
<gene>
    <name evidence="1" type="ORF">SEMRO_717_G192070.1</name>
</gene>
<organism evidence="1 2">
    <name type="scientific">Seminavis robusta</name>
    <dbReference type="NCBI Taxonomy" id="568900"/>
    <lineage>
        <taxon>Eukaryota</taxon>
        <taxon>Sar</taxon>
        <taxon>Stramenopiles</taxon>
        <taxon>Ochrophyta</taxon>
        <taxon>Bacillariophyta</taxon>
        <taxon>Bacillariophyceae</taxon>
        <taxon>Bacillariophycidae</taxon>
        <taxon>Naviculales</taxon>
        <taxon>Naviculaceae</taxon>
        <taxon>Seminavis</taxon>
    </lineage>
</organism>
<dbReference type="Proteomes" id="UP001153069">
    <property type="component" value="Unassembled WGS sequence"/>
</dbReference>
<comment type="caution">
    <text evidence="1">The sequence shown here is derived from an EMBL/GenBank/DDBJ whole genome shotgun (WGS) entry which is preliminary data.</text>
</comment>
<sequence length="427" mass="48266">MAEEITAAPASSRSPRQGSGIRWKSVAVSGILFVTMTTVTHNTKQLNPIFLNQLTDHSNEVIRQLQATVTETIGNFSDYENITAILNGEQDEQQDNHIFGTLLPKPKRVSRHQSLYELTRSSETPECPSDLKAVEIISNPEADAGLGRKIPKIVHMTGKTKCLTGAFYDASKLWQFENHSYYFHDDQAVEELFNKDWPMFPQLKNTIACLQQAGGAAMADLWRYLALYEYGGIYTDMDNHPNTLFNAGTIQPETDAYFLQEGGGFLSQYFFAVSPRHPLMFLAVHDVMREMHNILDTGNFYVPVISGPGAMKRAFLNFMGLNGTNLDLVAGKYSKPSPGHYEGVGFGNHSVTVFAHRRNNNDYVIRSAISGHRKMQGWRQMNITNYQAMNKQPNGKSCARLLHEKYYSHAASFDGEIMQEVYRRQRW</sequence>
<dbReference type="PANTHER" id="PTHR31834:SF1">
    <property type="entry name" value="INITIATION-SPECIFIC ALPHA-1,6-MANNOSYLTRANSFERASE"/>
    <property type="match status" value="1"/>
</dbReference>
<evidence type="ECO:0000313" key="1">
    <source>
        <dbReference type="EMBL" id="CAB9515463.1"/>
    </source>
</evidence>